<dbReference type="InterPro" id="IPR026444">
    <property type="entry name" value="Secre_tail"/>
</dbReference>
<dbReference type="AlphaFoldDB" id="A0A7K0ESD8"/>
<keyword evidence="1" id="KW-0732">Signal</keyword>
<comment type="caution">
    <text evidence="3">The sequence shown here is derived from an EMBL/GenBank/DDBJ whole genome shotgun (WGS) entry which is preliminary data.</text>
</comment>
<proteinExistence type="predicted"/>
<organism evidence="3 4">
    <name type="scientific">Larkinella terrae</name>
    <dbReference type="NCBI Taxonomy" id="2025311"/>
    <lineage>
        <taxon>Bacteria</taxon>
        <taxon>Pseudomonadati</taxon>
        <taxon>Bacteroidota</taxon>
        <taxon>Cytophagia</taxon>
        <taxon>Cytophagales</taxon>
        <taxon>Spirosomataceae</taxon>
        <taxon>Larkinella</taxon>
    </lineage>
</organism>
<feature type="chain" id="PRO_5029461412" description="Secretion system C-terminal sorting domain-containing protein" evidence="1">
    <location>
        <begin position="24"/>
        <end position="131"/>
    </location>
</feature>
<protein>
    <recommendedName>
        <fullName evidence="2">Secretion system C-terminal sorting domain-containing protein</fullName>
    </recommendedName>
</protein>
<feature type="domain" description="Secretion system C-terminal sorting" evidence="2">
    <location>
        <begin position="45"/>
        <end position="114"/>
    </location>
</feature>
<dbReference type="Pfam" id="PF18962">
    <property type="entry name" value="Por_Secre_tail"/>
    <property type="match status" value="1"/>
</dbReference>
<reference evidence="3 4" key="1">
    <citation type="journal article" date="2018" name="Antonie Van Leeuwenhoek">
        <title>Larkinella terrae sp. nov., isolated from soil on Jeju Island, South Korea.</title>
        <authorList>
            <person name="Ten L.N."/>
            <person name="Jeon J."/>
            <person name="Park S.J."/>
            <person name="Park S."/>
            <person name="Lee S.Y."/>
            <person name="Kim M.K."/>
            <person name="Jung H.Y."/>
        </authorList>
    </citation>
    <scope>NUCLEOTIDE SEQUENCE [LARGE SCALE GENOMIC DNA]</scope>
    <source>
        <strain evidence="3 4">KCTC 52001</strain>
    </source>
</reference>
<dbReference type="Proteomes" id="UP000441754">
    <property type="component" value="Unassembled WGS sequence"/>
</dbReference>
<evidence type="ECO:0000259" key="2">
    <source>
        <dbReference type="Pfam" id="PF18962"/>
    </source>
</evidence>
<feature type="signal peptide" evidence="1">
    <location>
        <begin position="1"/>
        <end position="23"/>
    </location>
</feature>
<evidence type="ECO:0000256" key="1">
    <source>
        <dbReference type="SAM" id="SignalP"/>
    </source>
</evidence>
<dbReference type="OrthoDB" id="960003at2"/>
<evidence type="ECO:0000313" key="4">
    <source>
        <dbReference type="Proteomes" id="UP000441754"/>
    </source>
</evidence>
<keyword evidence="4" id="KW-1185">Reference proteome</keyword>
<name>A0A7K0ESD8_9BACT</name>
<accession>A0A7K0ESD8</accession>
<gene>
    <name evidence="3" type="ORF">GJJ30_25700</name>
</gene>
<sequence>MKTLGKSLFVAFALTLVSFSVSHATNRPITGLKAVAYETSLYTDAKGNLRIAIDKQTGGTVEVRLVNSEGKEFFVERIGKQQQKARMKLDVSELPDGNYQVAVSNGAASLINNLTISTQQPSFTGRMIAVK</sequence>
<dbReference type="EMBL" id="WJXZ01000014">
    <property type="protein sequence ID" value="MRS64720.1"/>
    <property type="molecule type" value="Genomic_DNA"/>
</dbReference>
<dbReference type="RefSeq" id="WP_154178029.1">
    <property type="nucleotide sequence ID" value="NZ_WJXZ01000014.1"/>
</dbReference>
<evidence type="ECO:0000313" key="3">
    <source>
        <dbReference type="EMBL" id="MRS64720.1"/>
    </source>
</evidence>